<feature type="compositionally biased region" description="Basic residues" evidence="2">
    <location>
        <begin position="83"/>
        <end position="96"/>
    </location>
</feature>
<proteinExistence type="inferred from homology"/>
<name>A0AAQ4DLL7_AMBAM</name>
<evidence type="ECO:0000313" key="5">
    <source>
        <dbReference type="EMBL" id="KAK8763357.1"/>
    </source>
</evidence>
<dbReference type="SUPFAM" id="SSF55486">
    <property type="entry name" value="Metalloproteases ('zincins'), catalytic domain"/>
    <property type="match status" value="1"/>
</dbReference>
<keyword evidence="6" id="KW-1185">Reference proteome</keyword>
<gene>
    <name evidence="5" type="ORF">V5799_034034</name>
</gene>
<dbReference type="GO" id="GO:0016485">
    <property type="term" value="P:protein processing"/>
    <property type="evidence" value="ECO:0007669"/>
    <property type="project" value="TreeGrafter"/>
</dbReference>
<feature type="domain" description="Peptidase M13 N-terminal" evidence="4">
    <location>
        <begin position="291"/>
        <end position="661"/>
    </location>
</feature>
<feature type="compositionally biased region" description="Basic and acidic residues" evidence="2">
    <location>
        <begin position="97"/>
        <end position="107"/>
    </location>
</feature>
<comment type="similarity">
    <text evidence="1">Belongs to the peptidase M13 family.</text>
</comment>
<feature type="compositionally biased region" description="Low complexity" evidence="2">
    <location>
        <begin position="45"/>
        <end position="82"/>
    </location>
</feature>
<evidence type="ECO:0000313" key="6">
    <source>
        <dbReference type="Proteomes" id="UP001321473"/>
    </source>
</evidence>
<dbReference type="GO" id="GO:0004222">
    <property type="term" value="F:metalloendopeptidase activity"/>
    <property type="evidence" value="ECO:0007669"/>
    <property type="project" value="InterPro"/>
</dbReference>
<dbReference type="InterPro" id="IPR000718">
    <property type="entry name" value="Peptidase_M13"/>
</dbReference>
<dbReference type="PANTHER" id="PTHR11733">
    <property type="entry name" value="ZINC METALLOPROTEASE FAMILY M13 NEPRILYSIN-RELATED"/>
    <property type="match status" value="1"/>
</dbReference>
<dbReference type="AlphaFoldDB" id="A0AAQ4DLL7"/>
<dbReference type="InterPro" id="IPR008753">
    <property type="entry name" value="Peptidase_M13_N"/>
</dbReference>
<evidence type="ECO:0000259" key="4">
    <source>
        <dbReference type="Pfam" id="PF05649"/>
    </source>
</evidence>
<dbReference type="GO" id="GO:0005886">
    <property type="term" value="C:plasma membrane"/>
    <property type="evidence" value="ECO:0007669"/>
    <property type="project" value="TreeGrafter"/>
</dbReference>
<protein>
    <recommendedName>
        <fullName evidence="4">Peptidase M13 N-terminal domain-containing protein</fullName>
    </recommendedName>
</protein>
<dbReference type="PANTHER" id="PTHR11733:SF241">
    <property type="entry name" value="GH26575P-RELATED"/>
    <property type="match status" value="1"/>
</dbReference>
<organism evidence="5 6">
    <name type="scientific">Amblyomma americanum</name>
    <name type="common">Lone star tick</name>
    <dbReference type="NCBI Taxonomy" id="6943"/>
    <lineage>
        <taxon>Eukaryota</taxon>
        <taxon>Metazoa</taxon>
        <taxon>Ecdysozoa</taxon>
        <taxon>Arthropoda</taxon>
        <taxon>Chelicerata</taxon>
        <taxon>Arachnida</taxon>
        <taxon>Acari</taxon>
        <taxon>Parasitiformes</taxon>
        <taxon>Ixodida</taxon>
        <taxon>Ixodoidea</taxon>
        <taxon>Ixodidae</taxon>
        <taxon>Amblyomminae</taxon>
        <taxon>Amblyomma</taxon>
    </lineage>
</organism>
<feature type="region of interest" description="Disordered" evidence="2">
    <location>
        <begin position="1"/>
        <end position="197"/>
    </location>
</feature>
<evidence type="ECO:0000256" key="1">
    <source>
        <dbReference type="ARBA" id="ARBA00007357"/>
    </source>
</evidence>
<dbReference type="PROSITE" id="PS51885">
    <property type="entry name" value="NEPRILYSIN"/>
    <property type="match status" value="1"/>
</dbReference>
<dbReference type="InterPro" id="IPR042089">
    <property type="entry name" value="Peptidase_M13_dom_2"/>
</dbReference>
<evidence type="ECO:0000256" key="3">
    <source>
        <dbReference type="SAM" id="Phobius"/>
    </source>
</evidence>
<dbReference type="Gene3D" id="3.40.390.10">
    <property type="entry name" value="Collagenase (Catalytic Domain)"/>
    <property type="match status" value="2"/>
</dbReference>
<evidence type="ECO:0000256" key="2">
    <source>
        <dbReference type="SAM" id="MobiDB-lite"/>
    </source>
</evidence>
<sequence length="905" mass="99416">MAAGVTESKPRDSSPTAHEIQADPAASNEVQEEPARAVAVEIAAGQPQQQEGLGEPVMLGAASSRAADQDDSTTTASVTSSKRSGKRRKGHKRRERMQRGSKADEGAKVQLPGALQEFTAGTEAHDGFLAASAAPSSSLKESSEEGATNKQQHKRPEGAVPESAAAGATDGGQGQVQQVPSEPVPAGEAPGDLSASRADLPLTVTTVRCSETDAVRSPDPSTWRKPKRALTNSDITITSVCVGTCLLFGSLVVFLVMISNQKVVIQQFCHTEDCDRHAVLLTKNLDWKLDPCEDYAAFVCSAWEPSKAHRDLARSAVDDLRFSWYDLFTDTLARGSLTLPAGKKPLAMYEACTRDYPKNASQMTWIRGMLEKYGLYWPEKPAKQMSPLAMFVALSYKWQWSFWITVDVLQSSSSGKRRVFVRPGLYLPILRNHHRAVKQSYIKYWEQFRLLFYPDGGSDRPQGNEALINEIRIMEENIIETLYELSMSPKKRPALFLFKDIASHVPNASAAEWVRNFQSGLSLEPSLNIDDEIIVSDVSLLEALANFMTKYGTLLLNKHISWLVVQYSSIPADYSILVGYYGSQEKAELLLPVYCAHHVEASFKVLLLGLAYFARFTDRDRQTINTGFNGLISAAVEKVQNAHWIDDESKASVADKLMAVKNALWPPAALLKGGELEKIYAGFPETQPSFAHYWVTTRQAAIAINRTREYEEAMLLLGNNFPEYADYDYVSNAAKMSLGVATPPAYYSGGTKSMLYGGLFFLMAMQLVKALDSEGITWTANGTAVDGTILSNSTLAAYLAREQCHQGGENTSVFPEVPALEVTYSALAASRLQWHSDNLALAKKLPAEHVFFMTLCFLSCASPGARNPSAADCNKIVRNSELFAHVYKCAKGSKMNPEKKCSFFS</sequence>
<feature type="compositionally biased region" description="Low complexity" evidence="2">
    <location>
        <begin position="130"/>
        <end position="140"/>
    </location>
</feature>
<keyword evidence="3" id="KW-0812">Transmembrane</keyword>
<comment type="caution">
    <text evidence="5">The sequence shown here is derived from an EMBL/GenBank/DDBJ whole genome shotgun (WGS) entry which is preliminary data.</text>
</comment>
<reference evidence="5 6" key="1">
    <citation type="journal article" date="2023" name="Arcadia Sci">
        <title>De novo assembly of a long-read Amblyomma americanum tick genome.</title>
        <authorList>
            <person name="Chou S."/>
            <person name="Poskanzer K.E."/>
            <person name="Rollins M."/>
            <person name="Thuy-Boun P.S."/>
        </authorList>
    </citation>
    <scope>NUCLEOTIDE SEQUENCE [LARGE SCALE GENOMIC DNA]</scope>
    <source>
        <strain evidence="5">F_SG_1</strain>
        <tissue evidence="5">Salivary glands</tissue>
    </source>
</reference>
<dbReference type="InterPro" id="IPR024079">
    <property type="entry name" value="MetalloPept_cat_dom_sf"/>
</dbReference>
<feature type="transmembrane region" description="Helical" evidence="3">
    <location>
        <begin position="235"/>
        <end position="258"/>
    </location>
</feature>
<dbReference type="EMBL" id="JARKHS020029400">
    <property type="protein sequence ID" value="KAK8763357.1"/>
    <property type="molecule type" value="Genomic_DNA"/>
</dbReference>
<accession>A0AAQ4DLL7</accession>
<dbReference type="Gene3D" id="1.10.1380.10">
    <property type="entry name" value="Neutral endopeptidase , domain2"/>
    <property type="match status" value="1"/>
</dbReference>
<keyword evidence="3" id="KW-1133">Transmembrane helix</keyword>
<dbReference type="Pfam" id="PF05649">
    <property type="entry name" value="Peptidase_M13_N"/>
    <property type="match status" value="1"/>
</dbReference>
<keyword evidence="3" id="KW-0472">Membrane</keyword>
<dbReference type="Proteomes" id="UP001321473">
    <property type="component" value="Unassembled WGS sequence"/>
</dbReference>